<sequence>MTVAPTLPREPVVRTLRARPEDLSLDLAATAVIVVDMQNAYLSKGGYIDLAGFSHEGAEASVKATAPVLQAARAAGVTIVYLQNGWDAGYREAGGALSPNQYKSNALKLIRKRPELNGTLLAKGGWDYALREEIAPKEGDLVVPKPRYSGFYNTALDSILRSRGIRNLIFVGVATNVCVETTIRDAFALEYFAVLVKDCCHHAGPPMVQEATVYNVETFFGWSATSEDLRETLAINTPAS</sequence>
<dbReference type="Proteomes" id="UP000609531">
    <property type="component" value="Unassembled WGS sequence"/>
</dbReference>
<name>A0A934IQC8_9HYPH</name>
<keyword evidence="4" id="KW-1185">Reference proteome</keyword>
<dbReference type="RefSeq" id="WP_198882655.1">
    <property type="nucleotide sequence ID" value="NZ_JAEKJA010000010.1"/>
</dbReference>
<dbReference type="InterPro" id="IPR000868">
    <property type="entry name" value="Isochorismatase-like_dom"/>
</dbReference>
<dbReference type="SUPFAM" id="SSF52499">
    <property type="entry name" value="Isochorismatase-like hydrolases"/>
    <property type="match status" value="1"/>
</dbReference>
<feature type="domain" description="Isochorismatase-like" evidence="2">
    <location>
        <begin position="30"/>
        <end position="228"/>
    </location>
</feature>
<dbReference type="AlphaFoldDB" id="A0A934IQC8"/>
<evidence type="ECO:0000259" key="2">
    <source>
        <dbReference type="Pfam" id="PF00857"/>
    </source>
</evidence>
<keyword evidence="1" id="KW-0378">Hydrolase</keyword>
<dbReference type="CDD" id="cd00431">
    <property type="entry name" value="cysteine_hydrolases"/>
    <property type="match status" value="1"/>
</dbReference>
<protein>
    <submittedName>
        <fullName evidence="3">Isochorismatase family protein</fullName>
    </submittedName>
</protein>
<dbReference type="InterPro" id="IPR036380">
    <property type="entry name" value="Isochorismatase-like_sf"/>
</dbReference>
<evidence type="ECO:0000313" key="3">
    <source>
        <dbReference type="EMBL" id="MBJ3776766.1"/>
    </source>
</evidence>
<proteinExistence type="predicted"/>
<organism evidence="3 4">
    <name type="scientific">Acuticoccus mangrovi</name>
    <dbReference type="NCBI Taxonomy" id="2796142"/>
    <lineage>
        <taxon>Bacteria</taxon>
        <taxon>Pseudomonadati</taxon>
        <taxon>Pseudomonadota</taxon>
        <taxon>Alphaproteobacteria</taxon>
        <taxon>Hyphomicrobiales</taxon>
        <taxon>Amorphaceae</taxon>
        <taxon>Acuticoccus</taxon>
    </lineage>
</organism>
<evidence type="ECO:0000256" key="1">
    <source>
        <dbReference type="ARBA" id="ARBA00022801"/>
    </source>
</evidence>
<dbReference type="GO" id="GO:0016787">
    <property type="term" value="F:hydrolase activity"/>
    <property type="evidence" value="ECO:0007669"/>
    <property type="project" value="UniProtKB-KW"/>
</dbReference>
<reference evidence="3" key="1">
    <citation type="submission" date="2020-12" db="EMBL/GenBank/DDBJ databases">
        <title>Bacterial taxonomy.</title>
        <authorList>
            <person name="Pan X."/>
        </authorList>
    </citation>
    <scope>NUCLEOTIDE SEQUENCE</scope>
    <source>
        <strain evidence="3">B2012</strain>
    </source>
</reference>
<evidence type="ECO:0000313" key="4">
    <source>
        <dbReference type="Proteomes" id="UP000609531"/>
    </source>
</evidence>
<gene>
    <name evidence="3" type="ORF">JCR33_13755</name>
</gene>
<dbReference type="PANTHER" id="PTHR43540">
    <property type="entry name" value="PEROXYUREIDOACRYLATE/UREIDOACRYLATE AMIDOHYDROLASE-RELATED"/>
    <property type="match status" value="1"/>
</dbReference>
<dbReference type="EMBL" id="JAEKJA010000010">
    <property type="protein sequence ID" value="MBJ3776766.1"/>
    <property type="molecule type" value="Genomic_DNA"/>
</dbReference>
<comment type="caution">
    <text evidence="3">The sequence shown here is derived from an EMBL/GenBank/DDBJ whole genome shotgun (WGS) entry which is preliminary data.</text>
</comment>
<dbReference type="Pfam" id="PF00857">
    <property type="entry name" value="Isochorismatase"/>
    <property type="match status" value="1"/>
</dbReference>
<dbReference type="InterPro" id="IPR050272">
    <property type="entry name" value="Isochorismatase-like_hydrls"/>
</dbReference>
<accession>A0A934IQC8</accession>
<dbReference type="Gene3D" id="3.40.50.850">
    <property type="entry name" value="Isochorismatase-like"/>
    <property type="match status" value="1"/>
</dbReference>
<dbReference type="PANTHER" id="PTHR43540:SF6">
    <property type="entry name" value="ISOCHORISMATASE-LIKE DOMAIN-CONTAINING PROTEIN"/>
    <property type="match status" value="1"/>
</dbReference>